<keyword evidence="2" id="KW-1185">Reference proteome</keyword>
<evidence type="ECO:0000313" key="1">
    <source>
        <dbReference type="EMBL" id="PWY98761.1"/>
    </source>
</evidence>
<gene>
    <name evidence="1" type="ORF">BCV70DRAFT_232808</name>
</gene>
<evidence type="ECO:0000313" key="2">
    <source>
        <dbReference type="Proteomes" id="UP000246740"/>
    </source>
</evidence>
<reference evidence="1 2" key="1">
    <citation type="journal article" date="2018" name="Mol. Biol. Evol.">
        <title>Broad Genomic Sampling Reveals a Smut Pathogenic Ancestry of the Fungal Clade Ustilaginomycotina.</title>
        <authorList>
            <person name="Kijpornyongpan T."/>
            <person name="Mondo S.J."/>
            <person name="Barry K."/>
            <person name="Sandor L."/>
            <person name="Lee J."/>
            <person name="Lipzen A."/>
            <person name="Pangilinan J."/>
            <person name="LaButti K."/>
            <person name="Hainaut M."/>
            <person name="Henrissat B."/>
            <person name="Grigoriev I.V."/>
            <person name="Spatafora J.W."/>
            <person name="Aime M.C."/>
        </authorList>
    </citation>
    <scope>NUCLEOTIDE SEQUENCE [LARGE SCALE GENOMIC DNA]</scope>
    <source>
        <strain evidence="1 2">MCA 3645</strain>
    </source>
</reference>
<accession>A0A317XL28</accession>
<name>A0A317XL28_9BASI</name>
<dbReference type="Proteomes" id="UP000246740">
    <property type="component" value="Unassembled WGS sequence"/>
</dbReference>
<dbReference type="InParanoid" id="A0A317XL28"/>
<protein>
    <submittedName>
        <fullName evidence="1">Uncharacterized protein</fullName>
    </submittedName>
</protein>
<sequence length="156" mass="17358">MKPRSRKPSCPFHYWFSCFGLLMSRPNVRMLRRNSIALLWLAEATVEIEKKGKIAQFVSYLRVRSSTTRENEFSIASTDFNGSAESAGEAVAMSAVNIAPLRATQVPAGIARQVAHSRMSGMLDVCEQNKISRTSSMPKHYPFVLAVANATGRNKY</sequence>
<proteinExistence type="predicted"/>
<dbReference type="EMBL" id="KZ819197">
    <property type="protein sequence ID" value="PWY98761.1"/>
    <property type="molecule type" value="Genomic_DNA"/>
</dbReference>
<organism evidence="1 2">
    <name type="scientific">Testicularia cyperi</name>
    <dbReference type="NCBI Taxonomy" id="1882483"/>
    <lineage>
        <taxon>Eukaryota</taxon>
        <taxon>Fungi</taxon>
        <taxon>Dikarya</taxon>
        <taxon>Basidiomycota</taxon>
        <taxon>Ustilaginomycotina</taxon>
        <taxon>Ustilaginomycetes</taxon>
        <taxon>Ustilaginales</taxon>
        <taxon>Anthracoideaceae</taxon>
        <taxon>Testicularia</taxon>
    </lineage>
</organism>
<dbReference type="AlphaFoldDB" id="A0A317XL28"/>